<dbReference type="GO" id="GO:0009055">
    <property type="term" value="F:electron transfer activity"/>
    <property type="evidence" value="ECO:0007669"/>
    <property type="project" value="InterPro"/>
</dbReference>
<keyword evidence="5" id="KW-0812">Transmembrane</keyword>
<dbReference type="GO" id="GO:0020037">
    <property type="term" value="F:heme binding"/>
    <property type="evidence" value="ECO:0007669"/>
    <property type="project" value="InterPro"/>
</dbReference>
<gene>
    <name evidence="7" type="ORF">HNQ65_005292</name>
</gene>
<dbReference type="SUPFAM" id="SSF46626">
    <property type="entry name" value="Cytochrome c"/>
    <property type="match status" value="1"/>
</dbReference>
<feature type="transmembrane region" description="Helical" evidence="5">
    <location>
        <begin position="187"/>
        <end position="210"/>
    </location>
</feature>
<feature type="transmembrane region" description="Helical" evidence="5">
    <location>
        <begin position="143"/>
        <end position="163"/>
    </location>
</feature>
<dbReference type="EMBL" id="JACHIG010000023">
    <property type="protein sequence ID" value="MBB5035679.1"/>
    <property type="molecule type" value="Genomic_DNA"/>
</dbReference>
<keyword evidence="5" id="KW-0472">Membrane</keyword>
<feature type="domain" description="Cytochrome c" evidence="6">
    <location>
        <begin position="372"/>
        <end position="451"/>
    </location>
</feature>
<dbReference type="Proteomes" id="UP000590740">
    <property type="component" value="Unassembled WGS sequence"/>
</dbReference>
<evidence type="ECO:0000256" key="2">
    <source>
        <dbReference type="ARBA" id="ARBA00022723"/>
    </source>
</evidence>
<dbReference type="AlphaFoldDB" id="A0A7W7YGH9"/>
<name>A0A7W7YGH9_9BACT</name>
<organism evidence="7 8">
    <name type="scientific">Prosthecobacter vanneervenii</name>
    <dbReference type="NCBI Taxonomy" id="48466"/>
    <lineage>
        <taxon>Bacteria</taxon>
        <taxon>Pseudomonadati</taxon>
        <taxon>Verrucomicrobiota</taxon>
        <taxon>Verrucomicrobiia</taxon>
        <taxon>Verrucomicrobiales</taxon>
        <taxon>Verrucomicrobiaceae</taxon>
        <taxon>Prosthecobacter</taxon>
    </lineage>
</organism>
<keyword evidence="3 4" id="KW-0408">Iron</keyword>
<dbReference type="InterPro" id="IPR009056">
    <property type="entry name" value="Cyt_c-like_dom"/>
</dbReference>
<protein>
    <submittedName>
        <fullName evidence="7">Mono/diheme cytochrome c family protein</fullName>
    </submittedName>
</protein>
<feature type="transmembrane region" description="Helical" evidence="5">
    <location>
        <begin position="231"/>
        <end position="250"/>
    </location>
</feature>
<reference evidence="7 8" key="1">
    <citation type="submission" date="2020-08" db="EMBL/GenBank/DDBJ databases">
        <title>Genomic Encyclopedia of Type Strains, Phase IV (KMG-IV): sequencing the most valuable type-strain genomes for metagenomic binning, comparative biology and taxonomic classification.</title>
        <authorList>
            <person name="Goeker M."/>
        </authorList>
    </citation>
    <scope>NUCLEOTIDE SEQUENCE [LARGE SCALE GENOMIC DNA]</scope>
    <source>
        <strain evidence="7 8">DSM 12252</strain>
    </source>
</reference>
<dbReference type="RefSeq" id="WP_184344716.1">
    <property type="nucleotide sequence ID" value="NZ_JACHIG010000023.1"/>
</dbReference>
<evidence type="ECO:0000256" key="4">
    <source>
        <dbReference type="PROSITE-ProRule" id="PRU00433"/>
    </source>
</evidence>
<dbReference type="Gene3D" id="1.10.760.10">
    <property type="entry name" value="Cytochrome c-like domain"/>
    <property type="match status" value="1"/>
</dbReference>
<feature type="transmembrane region" description="Helical" evidence="5">
    <location>
        <begin position="16"/>
        <end position="40"/>
    </location>
</feature>
<dbReference type="InterPro" id="IPR036909">
    <property type="entry name" value="Cyt_c-like_dom_sf"/>
</dbReference>
<dbReference type="GO" id="GO:0046872">
    <property type="term" value="F:metal ion binding"/>
    <property type="evidence" value="ECO:0007669"/>
    <property type="project" value="UniProtKB-KW"/>
</dbReference>
<evidence type="ECO:0000256" key="1">
    <source>
        <dbReference type="ARBA" id="ARBA00022617"/>
    </source>
</evidence>
<evidence type="ECO:0000256" key="3">
    <source>
        <dbReference type="ARBA" id="ARBA00023004"/>
    </source>
</evidence>
<dbReference type="PROSITE" id="PS51007">
    <property type="entry name" value="CYTC"/>
    <property type="match status" value="1"/>
</dbReference>
<keyword evidence="2 4" id="KW-0479">Metal-binding</keyword>
<feature type="transmembrane region" description="Helical" evidence="5">
    <location>
        <begin position="61"/>
        <end position="82"/>
    </location>
</feature>
<accession>A0A7W7YGH9</accession>
<sequence>MDFPSFYMDHLAGGRLIIGIIASLHVLINHPLAVGAYPLLTWMEWWAHKNNRPDIDQLAHRITFIVFIVTTTVGAMTGVGIWLSTSLFAPFAIGSLLRVFFWGWFTEWLVFISEVVLICWWFLSWKKVDTPEKKKKHIRIGMALSIMSWLTMALIVAVLGFMMKPGVWNQTRAFIDAMTNPLYAPQLGFRTFFALMTAAVFIWFTAFFFTKKSSARDDRPQRLRRWIVYRMSHVVLVSMLGVFLFGTWYWNCVPETMKANSSVALLTQEFMSWHGQFQTLLGWTVASFVFIALVGLSDIITVPRWALLIPSIMGIWMLGHFERAREFMRKPWVIGEYMYSNGIHKDELAYLQSEGILKHATYVKHREVTEANKVECGQDVFMLACSRCHSTTGLNSVLDKFSAMYGADKPWDSAGMALFIKGMHQTRTFMPPFPGNEKEAGALVAYIQQLRARPETLHGAQTEGITIAPPIKAPAMTAETQPQR</sequence>
<keyword evidence="5" id="KW-1133">Transmembrane helix</keyword>
<proteinExistence type="predicted"/>
<comment type="caution">
    <text evidence="7">The sequence shown here is derived from an EMBL/GenBank/DDBJ whole genome shotgun (WGS) entry which is preliminary data.</text>
</comment>
<feature type="transmembrane region" description="Helical" evidence="5">
    <location>
        <begin position="270"/>
        <end position="293"/>
    </location>
</feature>
<feature type="transmembrane region" description="Helical" evidence="5">
    <location>
        <begin position="305"/>
        <end position="321"/>
    </location>
</feature>
<feature type="transmembrane region" description="Helical" evidence="5">
    <location>
        <begin position="102"/>
        <end position="123"/>
    </location>
</feature>
<evidence type="ECO:0000256" key="5">
    <source>
        <dbReference type="SAM" id="Phobius"/>
    </source>
</evidence>
<keyword evidence="1 4" id="KW-0349">Heme</keyword>
<evidence type="ECO:0000259" key="6">
    <source>
        <dbReference type="PROSITE" id="PS51007"/>
    </source>
</evidence>
<keyword evidence="8" id="KW-1185">Reference proteome</keyword>
<evidence type="ECO:0000313" key="7">
    <source>
        <dbReference type="EMBL" id="MBB5035679.1"/>
    </source>
</evidence>
<evidence type="ECO:0000313" key="8">
    <source>
        <dbReference type="Proteomes" id="UP000590740"/>
    </source>
</evidence>